<evidence type="ECO:0000256" key="5">
    <source>
        <dbReference type="ARBA" id="ARBA00023136"/>
    </source>
</evidence>
<organism evidence="8 9">
    <name type="scientific">Gardnerella vaginalis</name>
    <dbReference type="NCBI Taxonomy" id="2702"/>
    <lineage>
        <taxon>Bacteria</taxon>
        <taxon>Bacillati</taxon>
        <taxon>Actinomycetota</taxon>
        <taxon>Actinomycetes</taxon>
        <taxon>Bifidobacteriales</taxon>
        <taxon>Bifidobacteriaceae</taxon>
        <taxon>Gardnerella</taxon>
    </lineage>
</organism>
<evidence type="ECO:0000313" key="9">
    <source>
        <dbReference type="Proteomes" id="UP000070687"/>
    </source>
</evidence>
<keyword evidence="5 6" id="KW-0472">Membrane</keyword>
<keyword evidence="2" id="KW-1003">Cell membrane</keyword>
<feature type="transmembrane region" description="Helical" evidence="6">
    <location>
        <begin position="6"/>
        <end position="29"/>
    </location>
</feature>
<dbReference type="Proteomes" id="UP000070687">
    <property type="component" value="Unassembled WGS sequence"/>
</dbReference>
<sequence length="215" mass="23577">MWWQLWIIVPIFVVMVWQCCNVSVGAHVLGEGAQFLYGNARMKYEWRNARISDIDPLLGLHMIIVALRSGASIPRALTAVGEVLPGGCGLWLCAVSDALLAGDTWHEAWSPVYVHTTQIDSVAKSGMKLVEGEQIASSSILAKWLMSALCESWCYGSSPVPVLLALSSHYERTMANAARQETSRLSVRLLLPVGLCFLPSFICIGIVPTVMSLMR</sequence>
<evidence type="ECO:0000313" key="8">
    <source>
        <dbReference type="EMBL" id="KXA22683.1"/>
    </source>
</evidence>
<dbReference type="Pfam" id="PF00482">
    <property type="entry name" value="T2SSF"/>
    <property type="match status" value="1"/>
</dbReference>
<gene>
    <name evidence="8" type="ORF">HMPREF3208_00235</name>
</gene>
<evidence type="ECO:0000256" key="2">
    <source>
        <dbReference type="ARBA" id="ARBA00022475"/>
    </source>
</evidence>
<accession>A0A133P2F9</accession>
<reference evidence="8 9" key="1">
    <citation type="submission" date="2016-01" db="EMBL/GenBank/DDBJ databases">
        <authorList>
            <person name="Oliw E.H."/>
        </authorList>
    </citation>
    <scope>NUCLEOTIDE SEQUENCE [LARGE SCALE GENOMIC DNA]</scope>
    <source>
        <strain evidence="8 9">PSS_7772B</strain>
    </source>
</reference>
<evidence type="ECO:0000259" key="7">
    <source>
        <dbReference type="Pfam" id="PF00482"/>
    </source>
</evidence>
<dbReference type="InterPro" id="IPR018076">
    <property type="entry name" value="T2SS_GspF_dom"/>
</dbReference>
<dbReference type="GO" id="GO:0005886">
    <property type="term" value="C:plasma membrane"/>
    <property type="evidence" value="ECO:0007669"/>
    <property type="project" value="UniProtKB-SubCell"/>
</dbReference>
<evidence type="ECO:0000256" key="6">
    <source>
        <dbReference type="SAM" id="Phobius"/>
    </source>
</evidence>
<dbReference type="RefSeq" id="WP_064346782.1">
    <property type="nucleotide sequence ID" value="NZ_KQ956830.1"/>
</dbReference>
<dbReference type="PATRIC" id="fig|2702.100.peg.220"/>
<evidence type="ECO:0000256" key="4">
    <source>
        <dbReference type="ARBA" id="ARBA00022989"/>
    </source>
</evidence>
<name>A0A133P2F9_GARVA</name>
<evidence type="ECO:0000256" key="1">
    <source>
        <dbReference type="ARBA" id="ARBA00004651"/>
    </source>
</evidence>
<feature type="domain" description="Type II secretion system protein GspF" evidence="7">
    <location>
        <begin position="62"/>
        <end position="204"/>
    </location>
</feature>
<feature type="transmembrane region" description="Helical" evidence="6">
    <location>
        <begin position="189"/>
        <end position="211"/>
    </location>
</feature>
<protein>
    <recommendedName>
        <fullName evidence="7">Type II secretion system protein GspF domain-containing protein</fullName>
    </recommendedName>
</protein>
<keyword evidence="4 6" id="KW-1133">Transmembrane helix</keyword>
<dbReference type="OrthoDB" id="3267562at2"/>
<proteinExistence type="predicted"/>
<dbReference type="PANTHER" id="PTHR35007:SF3">
    <property type="entry name" value="POSSIBLE CONSERVED ALANINE RICH MEMBRANE PROTEIN"/>
    <property type="match status" value="1"/>
</dbReference>
<keyword evidence="3 6" id="KW-0812">Transmembrane</keyword>
<dbReference type="PANTHER" id="PTHR35007">
    <property type="entry name" value="INTEGRAL MEMBRANE PROTEIN-RELATED"/>
    <property type="match status" value="1"/>
</dbReference>
<comment type="subcellular location">
    <subcellularLocation>
        <location evidence="1">Cell membrane</location>
        <topology evidence="1">Multi-pass membrane protein</topology>
    </subcellularLocation>
</comment>
<comment type="caution">
    <text evidence="8">The sequence shown here is derived from an EMBL/GenBank/DDBJ whole genome shotgun (WGS) entry which is preliminary data.</text>
</comment>
<evidence type="ECO:0000256" key="3">
    <source>
        <dbReference type="ARBA" id="ARBA00022692"/>
    </source>
</evidence>
<dbReference type="EMBL" id="LRQB01000006">
    <property type="protein sequence ID" value="KXA22683.1"/>
    <property type="molecule type" value="Genomic_DNA"/>
</dbReference>
<dbReference type="AlphaFoldDB" id="A0A133P2F9"/>